<dbReference type="SUPFAM" id="SSF57756">
    <property type="entry name" value="Retrovirus zinc finger-like domains"/>
    <property type="match status" value="1"/>
</dbReference>
<name>A0A2I0A7M9_9ASPA</name>
<evidence type="ECO:0000256" key="1">
    <source>
        <dbReference type="PROSITE-ProRule" id="PRU00047"/>
    </source>
</evidence>
<keyword evidence="1" id="KW-0479">Metal-binding</keyword>
<dbReference type="Proteomes" id="UP000236161">
    <property type="component" value="Unassembled WGS sequence"/>
</dbReference>
<proteinExistence type="predicted"/>
<feature type="domain" description="CCHC-type" evidence="3">
    <location>
        <begin position="57"/>
        <end position="70"/>
    </location>
</feature>
<sequence>MLRKVNPRPMVAPTRTTPSGTKPADGSPTTSLPLTTDKGKTIIGETSRSGGNRSICCFRCQGIGHMASECSTRTMIIEQNDDSPAYEDDPPTYVADEALMGEFEDPEYETLGYVRFTYESDSHSDPRIGAARCALTQPKESGDWRRTSFTLT</sequence>
<dbReference type="EMBL" id="KZ452013">
    <property type="protein sequence ID" value="PKA51548.1"/>
    <property type="molecule type" value="Genomic_DNA"/>
</dbReference>
<dbReference type="Pfam" id="PF00098">
    <property type="entry name" value="zf-CCHC"/>
    <property type="match status" value="1"/>
</dbReference>
<dbReference type="OrthoDB" id="808219at2759"/>
<dbReference type="GO" id="GO:0003676">
    <property type="term" value="F:nucleic acid binding"/>
    <property type="evidence" value="ECO:0007669"/>
    <property type="project" value="InterPro"/>
</dbReference>
<dbReference type="InterPro" id="IPR001878">
    <property type="entry name" value="Znf_CCHC"/>
</dbReference>
<gene>
    <name evidence="4" type="ORF">AXF42_Ash002915</name>
</gene>
<keyword evidence="1" id="KW-0863">Zinc-finger</keyword>
<dbReference type="PROSITE" id="PS50158">
    <property type="entry name" value="ZF_CCHC"/>
    <property type="match status" value="1"/>
</dbReference>
<protein>
    <recommendedName>
        <fullName evidence="3">CCHC-type domain-containing protein</fullName>
    </recommendedName>
</protein>
<dbReference type="AlphaFoldDB" id="A0A2I0A7M9"/>
<keyword evidence="1" id="KW-0862">Zinc</keyword>
<dbReference type="GO" id="GO:0008270">
    <property type="term" value="F:zinc ion binding"/>
    <property type="evidence" value="ECO:0007669"/>
    <property type="project" value="UniProtKB-KW"/>
</dbReference>
<organism evidence="4 5">
    <name type="scientific">Apostasia shenzhenica</name>
    <dbReference type="NCBI Taxonomy" id="1088818"/>
    <lineage>
        <taxon>Eukaryota</taxon>
        <taxon>Viridiplantae</taxon>
        <taxon>Streptophyta</taxon>
        <taxon>Embryophyta</taxon>
        <taxon>Tracheophyta</taxon>
        <taxon>Spermatophyta</taxon>
        <taxon>Magnoliopsida</taxon>
        <taxon>Liliopsida</taxon>
        <taxon>Asparagales</taxon>
        <taxon>Orchidaceae</taxon>
        <taxon>Apostasioideae</taxon>
        <taxon>Apostasia</taxon>
    </lineage>
</organism>
<evidence type="ECO:0000259" key="3">
    <source>
        <dbReference type="PROSITE" id="PS50158"/>
    </source>
</evidence>
<dbReference type="InterPro" id="IPR036875">
    <property type="entry name" value="Znf_CCHC_sf"/>
</dbReference>
<accession>A0A2I0A7M9</accession>
<evidence type="ECO:0000313" key="4">
    <source>
        <dbReference type="EMBL" id="PKA51548.1"/>
    </source>
</evidence>
<reference evidence="4 5" key="1">
    <citation type="journal article" date="2017" name="Nature">
        <title>The Apostasia genome and the evolution of orchids.</title>
        <authorList>
            <person name="Zhang G.Q."/>
            <person name="Liu K.W."/>
            <person name="Li Z."/>
            <person name="Lohaus R."/>
            <person name="Hsiao Y.Y."/>
            <person name="Niu S.C."/>
            <person name="Wang J.Y."/>
            <person name="Lin Y.C."/>
            <person name="Xu Q."/>
            <person name="Chen L.J."/>
            <person name="Yoshida K."/>
            <person name="Fujiwara S."/>
            <person name="Wang Z.W."/>
            <person name="Zhang Y.Q."/>
            <person name="Mitsuda N."/>
            <person name="Wang M."/>
            <person name="Liu G.H."/>
            <person name="Pecoraro L."/>
            <person name="Huang H.X."/>
            <person name="Xiao X.J."/>
            <person name="Lin M."/>
            <person name="Wu X.Y."/>
            <person name="Wu W.L."/>
            <person name="Chen Y.Y."/>
            <person name="Chang S.B."/>
            <person name="Sakamoto S."/>
            <person name="Ohme-Takagi M."/>
            <person name="Yagi M."/>
            <person name="Zeng S.J."/>
            <person name="Shen C.Y."/>
            <person name="Yeh C.M."/>
            <person name="Luo Y.B."/>
            <person name="Tsai W.C."/>
            <person name="Van de Peer Y."/>
            <person name="Liu Z.J."/>
        </authorList>
    </citation>
    <scope>NUCLEOTIDE SEQUENCE [LARGE SCALE GENOMIC DNA]</scope>
    <source>
        <strain evidence="5">cv. Shenzhen</strain>
        <tissue evidence="4">Stem</tissue>
    </source>
</reference>
<feature type="region of interest" description="Disordered" evidence="2">
    <location>
        <begin position="1"/>
        <end position="37"/>
    </location>
</feature>
<keyword evidence="5" id="KW-1185">Reference proteome</keyword>
<evidence type="ECO:0000313" key="5">
    <source>
        <dbReference type="Proteomes" id="UP000236161"/>
    </source>
</evidence>
<evidence type="ECO:0000256" key="2">
    <source>
        <dbReference type="SAM" id="MobiDB-lite"/>
    </source>
</evidence>
<dbReference type="Gene3D" id="4.10.60.10">
    <property type="entry name" value="Zinc finger, CCHC-type"/>
    <property type="match status" value="1"/>
</dbReference>